<dbReference type="EMBL" id="JAKLMC020000065">
    <property type="protein sequence ID" value="KAK5947820.1"/>
    <property type="molecule type" value="Genomic_DNA"/>
</dbReference>
<reference evidence="1 2" key="1">
    <citation type="submission" date="2022-12" db="EMBL/GenBank/DDBJ databases">
        <title>Genomic features and morphological characterization of a novel Knufia sp. strain isolated from spacecraft assembly facility.</title>
        <authorList>
            <person name="Teixeira M."/>
            <person name="Chander A.M."/>
            <person name="Stajich J.E."/>
            <person name="Venkateswaran K."/>
        </authorList>
    </citation>
    <scope>NUCLEOTIDE SEQUENCE [LARGE SCALE GENOMIC DNA]</scope>
    <source>
        <strain evidence="1 2">FJI-L2-BK-P2</strain>
    </source>
</reference>
<sequence length="311" mass="35758">MLWWSKIRLKPPSPPILLSNLPDRLDCNDTKTIRPKLCPPPALRWKDRPFLPAISTTSNVQVSAHKRAPKCRPSTPLFIGFASQSCMLEQTLLSYLVEGWPSDQIVVFDNSGHAHENVRGTADPVEHYFLDYNRLRHLYGVALYQIPVRLSFSQFQNLLLTIAEREGLFDYFWTHQDVVVQPIVNFYPSLFHGVLAEMEELGLKFSYPSKNWALGFFDYDRLAHVNTMAAQVIGRWDTMIPYYPTDCDYYGRARSRRLFIFDFPAARFYDIGECLPDPHDLLGIEQPVATVESQLIRMAASKSKGRKAGHF</sequence>
<proteinExistence type="predicted"/>
<evidence type="ECO:0000313" key="1">
    <source>
        <dbReference type="EMBL" id="KAK5947820.1"/>
    </source>
</evidence>
<keyword evidence="2" id="KW-1185">Reference proteome</keyword>
<name>A0AAN8EEL6_9EURO</name>
<comment type="caution">
    <text evidence="1">The sequence shown here is derived from an EMBL/GenBank/DDBJ whole genome shotgun (WGS) entry which is preliminary data.</text>
</comment>
<protein>
    <submittedName>
        <fullName evidence="1">Uncharacterized protein</fullName>
    </submittedName>
</protein>
<dbReference type="Proteomes" id="UP001316803">
    <property type="component" value="Unassembled WGS sequence"/>
</dbReference>
<accession>A0AAN8EEL6</accession>
<dbReference type="AlphaFoldDB" id="A0AAN8EEL6"/>
<evidence type="ECO:0000313" key="2">
    <source>
        <dbReference type="Proteomes" id="UP001316803"/>
    </source>
</evidence>
<organism evidence="1 2">
    <name type="scientific">Knufia fluminis</name>
    <dbReference type="NCBI Taxonomy" id="191047"/>
    <lineage>
        <taxon>Eukaryota</taxon>
        <taxon>Fungi</taxon>
        <taxon>Dikarya</taxon>
        <taxon>Ascomycota</taxon>
        <taxon>Pezizomycotina</taxon>
        <taxon>Eurotiomycetes</taxon>
        <taxon>Chaetothyriomycetidae</taxon>
        <taxon>Chaetothyriales</taxon>
        <taxon>Trichomeriaceae</taxon>
        <taxon>Knufia</taxon>
    </lineage>
</organism>
<gene>
    <name evidence="1" type="ORF">OHC33_011161</name>
</gene>